<dbReference type="Pfam" id="PF03364">
    <property type="entry name" value="Polyketide_cyc"/>
    <property type="match status" value="1"/>
</dbReference>
<proteinExistence type="inferred from homology"/>
<dbReference type="PANTHER" id="PTHR33824:SF7">
    <property type="entry name" value="POLYKETIDE CYCLASE_DEHYDRASE AND LIPID TRANSPORT SUPERFAMILY PROTEIN"/>
    <property type="match status" value="1"/>
</dbReference>
<dbReference type="Gene3D" id="3.30.530.20">
    <property type="match status" value="1"/>
</dbReference>
<gene>
    <name evidence="3" type="ORF">MZV50_22260</name>
</gene>
<evidence type="ECO:0000256" key="1">
    <source>
        <dbReference type="ARBA" id="ARBA00008918"/>
    </source>
</evidence>
<evidence type="ECO:0000313" key="4">
    <source>
        <dbReference type="Proteomes" id="UP001057520"/>
    </source>
</evidence>
<evidence type="ECO:0000313" key="3">
    <source>
        <dbReference type="EMBL" id="USQ95242.1"/>
    </source>
</evidence>
<name>A0ABY4ZR26_9CAUL</name>
<dbReference type="SUPFAM" id="SSF55961">
    <property type="entry name" value="Bet v1-like"/>
    <property type="match status" value="1"/>
</dbReference>
<dbReference type="CDD" id="cd07817">
    <property type="entry name" value="SRPBCC_8"/>
    <property type="match status" value="1"/>
</dbReference>
<dbReference type="EMBL" id="CP096040">
    <property type="protein sequence ID" value="USQ95242.1"/>
    <property type="molecule type" value="Genomic_DNA"/>
</dbReference>
<organism evidence="3 4">
    <name type="scientific">Caulobacter segnis</name>
    <dbReference type="NCBI Taxonomy" id="88688"/>
    <lineage>
        <taxon>Bacteria</taxon>
        <taxon>Pseudomonadati</taxon>
        <taxon>Pseudomonadota</taxon>
        <taxon>Alphaproteobacteria</taxon>
        <taxon>Caulobacterales</taxon>
        <taxon>Caulobacteraceae</taxon>
        <taxon>Caulobacter</taxon>
    </lineage>
</organism>
<comment type="similarity">
    <text evidence="1">Belongs to the ribosome association toxin RatA family.</text>
</comment>
<feature type="domain" description="Coenzyme Q-binding protein COQ10 START" evidence="2">
    <location>
        <begin position="47"/>
        <end position="162"/>
    </location>
</feature>
<evidence type="ECO:0000259" key="2">
    <source>
        <dbReference type="Pfam" id="PF03364"/>
    </source>
</evidence>
<keyword evidence="4" id="KW-1185">Reference proteome</keyword>
<dbReference type="InterPro" id="IPR047137">
    <property type="entry name" value="ORF3"/>
</dbReference>
<dbReference type="Proteomes" id="UP001057520">
    <property type="component" value="Chromosome"/>
</dbReference>
<accession>A0ABY4ZR26</accession>
<protein>
    <submittedName>
        <fullName evidence="3">SRPBCC family protein</fullName>
    </submittedName>
</protein>
<dbReference type="InterPro" id="IPR023393">
    <property type="entry name" value="START-like_dom_sf"/>
</dbReference>
<dbReference type="PANTHER" id="PTHR33824">
    <property type="entry name" value="POLYKETIDE CYCLASE/DEHYDRASE AND LIPID TRANSPORT SUPERFAMILY PROTEIN"/>
    <property type="match status" value="1"/>
</dbReference>
<reference evidence="3 4" key="1">
    <citation type="submission" date="2022-04" db="EMBL/GenBank/DDBJ databases">
        <title>Genome sequence of soybean root-associated Caulobacter segnis RL271.</title>
        <authorList>
            <person name="Longley R."/>
            <person name="Bonito G."/>
            <person name="Trigodet F."/>
            <person name="Crosson S."/>
            <person name="Fiebig A."/>
        </authorList>
    </citation>
    <scope>NUCLEOTIDE SEQUENCE [LARGE SCALE GENOMIC DNA]</scope>
    <source>
        <strain evidence="3 4">RL271</strain>
    </source>
</reference>
<sequence>MSQDTIAQARESDAPLTAAVHQRDIAHEVADEFGWSNAALVGRTVTINRPRAELYAFWRDFRNLALFMENVESVTPGDDRRSHWVVKAPAGKTVEWDSVLTEEVENEVLAWESVEGADIRNAGRIAFKDAPPGRGTEVTATIAYEPPGGDLGKLIAKLFQKEPKIQARRELRRFKQLMETGEISTAKFQDAAPQG</sequence>
<dbReference type="InterPro" id="IPR005031">
    <property type="entry name" value="COQ10_START"/>
</dbReference>